<dbReference type="NCBIfam" id="TIGR04183">
    <property type="entry name" value="Por_Secre_tail"/>
    <property type="match status" value="1"/>
</dbReference>
<dbReference type="InterPro" id="IPR026444">
    <property type="entry name" value="Secre_tail"/>
</dbReference>
<accession>A0A6N6MCR1</accession>
<dbReference type="AlphaFoldDB" id="A0A6N6MCR1"/>
<evidence type="ECO:0000256" key="2">
    <source>
        <dbReference type="SAM" id="SignalP"/>
    </source>
</evidence>
<evidence type="ECO:0000313" key="3">
    <source>
        <dbReference type="EMBL" id="KAB1066303.1"/>
    </source>
</evidence>
<feature type="signal peptide" evidence="2">
    <location>
        <begin position="1"/>
        <end position="18"/>
    </location>
</feature>
<proteinExistence type="predicted"/>
<keyword evidence="4" id="KW-1185">Reference proteome</keyword>
<dbReference type="Proteomes" id="UP000435357">
    <property type="component" value="Unassembled WGS sequence"/>
</dbReference>
<keyword evidence="1 2" id="KW-0732">Signal</keyword>
<protein>
    <submittedName>
        <fullName evidence="3">T9SS type A sorting domain-containing protein</fullName>
    </submittedName>
</protein>
<dbReference type="OrthoDB" id="1652165at2"/>
<dbReference type="RefSeq" id="WP_151166291.1">
    <property type="nucleotide sequence ID" value="NZ_WACR01000001.1"/>
</dbReference>
<comment type="caution">
    <text evidence="3">The sequence shown here is derived from an EMBL/GenBank/DDBJ whole genome shotgun (WGS) entry which is preliminary data.</text>
</comment>
<dbReference type="EMBL" id="WACR01000001">
    <property type="protein sequence ID" value="KAB1066303.1"/>
    <property type="molecule type" value="Genomic_DNA"/>
</dbReference>
<name>A0A6N6MCR1_9FLAO</name>
<reference evidence="3 4" key="1">
    <citation type="submission" date="2019-09" db="EMBL/GenBank/DDBJ databases">
        <title>Genomes of Cryomorphaceae.</title>
        <authorList>
            <person name="Bowman J.P."/>
        </authorList>
    </citation>
    <scope>NUCLEOTIDE SEQUENCE [LARGE SCALE GENOMIC DNA]</scope>
    <source>
        <strain evidence="3 4">KCTC 52047</strain>
    </source>
</reference>
<sequence>MKKILLSLFAITPLFLFGTQYHSIGSNSWSYTKNGSDCGCSPSWGNDSIFVYHYFSLNNLNLNSGSYIYVGPNGELEAGNNKSWNINTTIRVDSAGLITSNNGLTITINGSGALIIEEDGEFSFNNNLVFTNNGTFILNGDMNGQNNATITFQGGSSVEINGELDINHGANITNSTQITGSGSVNYSGNFFNQNQGNINGCSGCSTNSPIYLATQTPSGEITNVTIFDQGSWNNGTPTSSLHAQVLDDLTLTGSSIIAKSLLVNKTATLTIRGSQHVTVDDSIMNEGLIIIEDGASLVQTGNTYQNNGSGTYRLFKAGTPQQTVYNKWSAPMPNQSIVEVFHDANLYDLFAFETSSQSWKYDFGTLNPTNDHSNSPYSFGNNHMVLDADGIMDIGRGYFAPGKVNPQRLFENNVINNGDYSINIETTNNSTPGSWGGNDWNLVGNPYPSPINIQDFLSQNYNGGAGNIANAVYFWDGPNAQYITKNNTDNELMSSVQGFWVDAVNNGTISFSNSMRDHASNITLRSGGNNFDPAGAYLQIEQGSLSDYIRVYFDPMAENGMDNLYDAKKLENSNGFNFYSILDDQYMVFQSVLNLEEEEQKIIPIGLSTGSDNEITVSIDSLLNWPDNYKVYLHDLKTIQRFELNDSNAVTLQLDSAGTYDDRFVLSFFATKAAPVDPPTGLTEMNDNIKEPLYLTKNNGFEIVNTTNSDIERMTVHTITGRLALEHSRINTGDRARAQLDQNGVYIITTYFSNGQTQNKKLIVH</sequence>
<organism evidence="3 4">
    <name type="scientific">Salibacter halophilus</name>
    <dbReference type="NCBI Taxonomy" id="1803916"/>
    <lineage>
        <taxon>Bacteria</taxon>
        <taxon>Pseudomonadati</taxon>
        <taxon>Bacteroidota</taxon>
        <taxon>Flavobacteriia</taxon>
        <taxon>Flavobacteriales</taxon>
        <taxon>Salibacteraceae</taxon>
        <taxon>Salibacter</taxon>
    </lineage>
</organism>
<evidence type="ECO:0000256" key="1">
    <source>
        <dbReference type="ARBA" id="ARBA00022729"/>
    </source>
</evidence>
<feature type="chain" id="PRO_5027084679" evidence="2">
    <location>
        <begin position="19"/>
        <end position="765"/>
    </location>
</feature>
<evidence type="ECO:0000313" key="4">
    <source>
        <dbReference type="Proteomes" id="UP000435357"/>
    </source>
</evidence>
<gene>
    <name evidence="3" type="ORF">F3059_02160</name>
</gene>